<dbReference type="Pfam" id="PF01395">
    <property type="entry name" value="PBP_GOBP"/>
    <property type="match status" value="1"/>
</dbReference>
<proteinExistence type="predicted"/>
<dbReference type="STRING" id="35570.A0A1I8PY24"/>
<feature type="signal peptide" evidence="1">
    <location>
        <begin position="1"/>
        <end position="19"/>
    </location>
</feature>
<keyword evidence="1" id="KW-0732">Signal</keyword>
<dbReference type="CDD" id="cd23992">
    <property type="entry name" value="PBP_GOBP"/>
    <property type="match status" value="1"/>
</dbReference>
<dbReference type="SMART" id="SM00708">
    <property type="entry name" value="PhBP"/>
    <property type="match status" value="1"/>
</dbReference>
<dbReference type="SUPFAM" id="SSF47565">
    <property type="entry name" value="Insect pheromone/odorant-binding proteins"/>
    <property type="match status" value="1"/>
</dbReference>
<sequence length="151" mass="17244">MHFCKKLIIFLSLIALVWADEEEEELGMTSEEIVDALESFGDNCDIKPERDHIKQLVKNEENPHQNAKCFRHCLMKEFELIAEGSTTMNEEKAVDMLGMMFSDSKDDLEEIVKICNGENAGVAEKCENAHKHGMCILRELKARNYKIPQPG</sequence>
<gene>
    <name evidence="2" type="primary">106093148</name>
</gene>
<dbReference type="EnsemblMetazoa" id="SCAU012139-RA">
    <property type="protein sequence ID" value="SCAU012139-PA"/>
    <property type="gene ID" value="SCAU012139"/>
</dbReference>
<dbReference type="KEGG" id="scac:106093148"/>
<organism evidence="2 3">
    <name type="scientific">Stomoxys calcitrans</name>
    <name type="common">Stable fly</name>
    <name type="synonym">Conops calcitrans</name>
    <dbReference type="NCBI Taxonomy" id="35570"/>
    <lineage>
        <taxon>Eukaryota</taxon>
        <taxon>Metazoa</taxon>
        <taxon>Ecdysozoa</taxon>
        <taxon>Arthropoda</taxon>
        <taxon>Hexapoda</taxon>
        <taxon>Insecta</taxon>
        <taxon>Pterygota</taxon>
        <taxon>Neoptera</taxon>
        <taxon>Endopterygota</taxon>
        <taxon>Diptera</taxon>
        <taxon>Brachycera</taxon>
        <taxon>Muscomorpha</taxon>
        <taxon>Muscoidea</taxon>
        <taxon>Muscidae</taxon>
        <taxon>Stomoxys</taxon>
    </lineage>
</organism>
<dbReference type="AlphaFoldDB" id="A0A1I8PY24"/>
<accession>A0A1I8PY24</accession>
<name>A0A1I8PY24_STOCA</name>
<dbReference type="GO" id="GO:0005549">
    <property type="term" value="F:odorant binding"/>
    <property type="evidence" value="ECO:0007669"/>
    <property type="project" value="InterPro"/>
</dbReference>
<evidence type="ECO:0008006" key="4">
    <source>
        <dbReference type="Google" id="ProtNLM"/>
    </source>
</evidence>
<feature type="chain" id="PRO_5009327391" description="Odorant binding protein" evidence="1">
    <location>
        <begin position="20"/>
        <end position="151"/>
    </location>
</feature>
<dbReference type="InterPro" id="IPR006170">
    <property type="entry name" value="PBP/GOBP"/>
</dbReference>
<keyword evidence="3" id="KW-1185">Reference proteome</keyword>
<reference evidence="2" key="1">
    <citation type="submission" date="2020-05" db="UniProtKB">
        <authorList>
            <consortium name="EnsemblMetazoa"/>
        </authorList>
    </citation>
    <scope>IDENTIFICATION</scope>
    <source>
        <strain evidence="2">USDA</strain>
    </source>
</reference>
<evidence type="ECO:0000256" key="1">
    <source>
        <dbReference type="SAM" id="SignalP"/>
    </source>
</evidence>
<evidence type="ECO:0000313" key="3">
    <source>
        <dbReference type="Proteomes" id="UP000095300"/>
    </source>
</evidence>
<dbReference type="OrthoDB" id="7370359at2759"/>
<dbReference type="Gene3D" id="1.10.238.20">
    <property type="entry name" value="Pheromone/general odorant binding protein domain"/>
    <property type="match status" value="1"/>
</dbReference>
<protein>
    <recommendedName>
        <fullName evidence="4">Odorant binding protein</fullName>
    </recommendedName>
</protein>
<dbReference type="InterPro" id="IPR036728">
    <property type="entry name" value="PBP_GOBP_sf"/>
</dbReference>
<dbReference type="Proteomes" id="UP000095300">
    <property type="component" value="Unassembled WGS sequence"/>
</dbReference>
<dbReference type="VEuPathDB" id="VectorBase:SCAU012139"/>
<evidence type="ECO:0000313" key="2">
    <source>
        <dbReference type="EnsemblMetazoa" id="SCAU012139-PA"/>
    </source>
</evidence>